<dbReference type="Proteomes" id="UP000827549">
    <property type="component" value="Chromosome 6"/>
</dbReference>
<dbReference type="AlphaFoldDB" id="A0AAF0YJ64"/>
<dbReference type="RefSeq" id="XP_062630544.1">
    <property type="nucleotide sequence ID" value="XM_062774560.1"/>
</dbReference>
<name>A0AAF0YJ64_9TREE</name>
<keyword evidence="3" id="KW-1185">Reference proteome</keyword>
<feature type="compositionally biased region" description="Low complexity" evidence="1">
    <location>
        <begin position="73"/>
        <end position="103"/>
    </location>
</feature>
<evidence type="ECO:0000313" key="2">
    <source>
        <dbReference type="EMBL" id="WOO84518.1"/>
    </source>
</evidence>
<organism evidence="2 3">
    <name type="scientific">Vanrija pseudolonga</name>
    <dbReference type="NCBI Taxonomy" id="143232"/>
    <lineage>
        <taxon>Eukaryota</taxon>
        <taxon>Fungi</taxon>
        <taxon>Dikarya</taxon>
        <taxon>Basidiomycota</taxon>
        <taxon>Agaricomycotina</taxon>
        <taxon>Tremellomycetes</taxon>
        <taxon>Trichosporonales</taxon>
        <taxon>Trichosporonaceae</taxon>
        <taxon>Vanrija</taxon>
    </lineage>
</organism>
<dbReference type="GeneID" id="87811205"/>
<reference evidence="2" key="1">
    <citation type="submission" date="2023-10" db="EMBL/GenBank/DDBJ databases">
        <authorList>
            <person name="Noh H."/>
        </authorList>
    </citation>
    <scope>NUCLEOTIDE SEQUENCE</scope>
    <source>
        <strain evidence="2">DUCC4014</strain>
    </source>
</reference>
<dbReference type="EMBL" id="CP086719">
    <property type="protein sequence ID" value="WOO84518.1"/>
    <property type="molecule type" value="Genomic_DNA"/>
</dbReference>
<gene>
    <name evidence="2" type="ORF">LOC62_06G008035</name>
</gene>
<proteinExistence type="predicted"/>
<evidence type="ECO:0000313" key="3">
    <source>
        <dbReference type="Proteomes" id="UP000827549"/>
    </source>
</evidence>
<sequence>MAPPVPPKLVPGAPAKPTENYSPNGPKVIRPPPYKGLPGPKTSSWEKMLPGAGVATAAASVASGSRQAVPAGPSKTPKTSKASKSVQVAPKATPATPKPVLTLDPNEFPTAAESAPTPKPEPKTDLKPDPKANPKRGNKESKNPVSRPTTVPKLQGAVPEPRTKGTGLGKL</sequence>
<protein>
    <submittedName>
        <fullName evidence="2">Uncharacterized protein</fullName>
    </submittedName>
</protein>
<feature type="compositionally biased region" description="Basic and acidic residues" evidence="1">
    <location>
        <begin position="120"/>
        <end position="142"/>
    </location>
</feature>
<evidence type="ECO:0000256" key="1">
    <source>
        <dbReference type="SAM" id="MobiDB-lite"/>
    </source>
</evidence>
<accession>A0AAF0YJ64</accession>
<feature type="compositionally biased region" description="Low complexity" evidence="1">
    <location>
        <begin position="51"/>
        <end position="65"/>
    </location>
</feature>
<feature type="region of interest" description="Disordered" evidence="1">
    <location>
        <begin position="1"/>
        <end position="171"/>
    </location>
</feature>